<feature type="domain" description="HTH merR-type" evidence="2">
    <location>
        <begin position="12"/>
        <end position="81"/>
    </location>
</feature>
<dbReference type="GO" id="GO:0003677">
    <property type="term" value="F:DNA binding"/>
    <property type="evidence" value="ECO:0007669"/>
    <property type="project" value="UniProtKB-KW"/>
</dbReference>
<evidence type="ECO:0000259" key="2">
    <source>
        <dbReference type="PROSITE" id="PS50937"/>
    </source>
</evidence>
<accession>A0A919D8Y0</accession>
<protein>
    <submittedName>
        <fullName evidence="3">MerR family transcriptional regulator</fullName>
    </submittedName>
</protein>
<evidence type="ECO:0000256" key="1">
    <source>
        <dbReference type="ARBA" id="ARBA00023125"/>
    </source>
</evidence>
<comment type="caution">
    <text evidence="3">The sequence shown here is derived from an EMBL/GenBank/DDBJ whole genome shotgun (WGS) entry which is preliminary data.</text>
</comment>
<dbReference type="Pfam" id="PF00376">
    <property type="entry name" value="MerR"/>
    <property type="match status" value="1"/>
</dbReference>
<dbReference type="RefSeq" id="WP_189958885.1">
    <property type="nucleotide sequence ID" value="NZ_BMVG01000049.1"/>
</dbReference>
<dbReference type="GO" id="GO:0003700">
    <property type="term" value="F:DNA-binding transcription factor activity"/>
    <property type="evidence" value="ECO:0007669"/>
    <property type="project" value="InterPro"/>
</dbReference>
<sequence>MTNGSTDGITDGITIGQAAAFAGVTVKTIRHYHRYGLIDEPRRDSSGYRRYGSTDLLRLVQVRTLAGAGVPLAEIAAILDADPDRFAAALIDVEQQLTGRIDELIARRDMLQRLAGGDRALLPDRACALLDRMPGLGFTADDVTTVREALVLVRALVPEGFDNYLAQIERGLGDPRYVSLIQRCWRAGDWEPDDPRIDELAAALADHFLTDPSLLPVLTGLQDRDDGAIRYELLTHHGEDQKPAWARLTVLIEAHLCSAGIDITYQTPAD</sequence>
<dbReference type="PANTHER" id="PTHR30204:SF93">
    <property type="entry name" value="HTH MERR-TYPE DOMAIN-CONTAINING PROTEIN"/>
    <property type="match status" value="1"/>
</dbReference>
<organism evidence="3 4">
    <name type="scientific">Streptomyces alanosinicus</name>
    <dbReference type="NCBI Taxonomy" id="68171"/>
    <lineage>
        <taxon>Bacteria</taxon>
        <taxon>Bacillati</taxon>
        <taxon>Actinomycetota</taxon>
        <taxon>Actinomycetes</taxon>
        <taxon>Kitasatosporales</taxon>
        <taxon>Streptomycetaceae</taxon>
        <taxon>Streptomyces</taxon>
    </lineage>
</organism>
<dbReference type="Gene3D" id="1.10.1660.10">
    <property type="match status" value="1"/>
</dbReference>
<evidence type="ECO:0000313" key="4">
    <source>
        <dbReference type="Proteomes" id="UP000655443"/>
    </source>
</evidence>
<name>A0A919D8Y0_9ACTN</name>
<proteinExistence type="predicted"/>
<keyword evidence="1" id="KW-0238">DNA-binding</keyword>
<dbReference type="EMBL" id="BMVG01000049">
    <property type="protein sequence ID" value="GHE14383.1"/>
    <property type="molecule type" value="Genomic_DNA"/>
</dbReference>
<dbReference type="SMART" id="SM00422">
    <property type="entry name" value="HTH_MERR"/>
    <property type="match status" value="1"/>
</dbReference>
<dbReference type="PANTHER" id="PTHR30204">
    <property type="entry name" value="REDOX-CYCLING DRUG-SENSING TRANSCRIPTIONAL ACTIVATOR SOXR"/>
    <property type="match status" value="1"/>
</dbReference>
<reference evidence="3" key="2">
    <citation type="submission" date="2020-09" db="EMBL/GenBank/DDBJ databases">
        <authorList>
            <person name="Sun Q."/>
            <person name="Ohkuma M."/>
        </authorList>
    </citation>
    <scope>NUCLEOTIDE SEQUENCE</scope>
    <source>
        <strain evidence="3">JCM 4714</strain>
    </source>
</reference>
<keyword evidence="4" id="KW-1185">Reference proteome</keyword>
<dbReference type="SUPFAM" id="SSF46955">
    <property type="entry name" value="Putative DNA-binding domain"/>
    <property type="match status" value="1"/>
</dbReference>
<dbReference type="PRINTS" id="PR00040">
    <property type="entry name" value="HTHMERR"/>
</dbReference>
<dbReference type="AlphaFoldDB" id="A0A919D8Y0"/>
<dbReference type="CDD" id="cd00592">
    <property type="entry name" value="HTH_MerR-like"/>
    <property type="match status" value="1"/>
</dbReference>
<gene>
    <name evidence="3" type="ORF">GCM10010339_84730</name>
</gene>
<reference evidence="3" key="1">
    <citation type="journal article" date="2014" name="Int. J. Syst. Evol. Microbiol.">
        <title>Complete genome sequence of Corynebacterium casei LMG S-19264T (=DSM 44701T), isolated from a smear-ripened cheese.</title>
        <authorList>
            <consortium name="US DOE Joint Genome Institute (JGI-PGF)"/>
            <person name="Walter F."/>
            <person name="Albersmeier A."/>
            <person name="Kalinowski J."/>
            <person name="Ruckert C."/>
        </authorList>
    </citation>
    <scope>NUCLEOTIDE SEQUENCE</scope>
    <source>
        <strain evidence="3">JCM 4714</strain>
    </source>
</reference>
<dbReference type="InterPro" id="IPR047057">
    <property type="entry name" value="MerR_fam"/>
</dbReference>
<dbReference type="Proteomes" id="UP000655443">
    <property type="component" value="Unassembled WGS sequence"/>
</dbReference>
<dbReference type="PROSITE" id="PS50937">
    <property type="entry name" value="HTH_MERR_2"/>
    <property type="match status" value="1"/>
</dbReference>
<evidence type="ECO:0000313" key="3">
    <source>
        <dbReference type="EMBL" id="GHE14383.1"/>
    </source>
</evidence>
<dbReference type="InterPro" id="IPR000551">
    <property type="entry name" value="MerR-type_HTH_dom"/>
</dbReference>
<dbReference type="InterPro" id="IPR009061">
    <property type="entry name" value="DNA-bd_dom_put_sf"/>
</dbReference>